<dbReference type="Gene3D" id="3.40.50.620">
    <property type="entry name" value="HUPs"/>
    <property type="match status" value="1"/>
</dbReference>
<evidence type="ECO:0000313" key="17">
    <source>
        <dbReference type="EMBL" id="CDR34152.1"/>
    </source>
</evidence>
<feature type="domain" description="tRNA-specific 2-thiouridylase MnmA-like central" evidence="16">
    <location>
        <begin position="211"/>
        <end position="272"/>
    </location>
</feature>
<feature type="region of interest" description="Interaction with tRNA" evidence="14">
    <location>
        <begin position="152"/>
        <end position="154"/>
    </location>
</feature>
<dbReference type="EMBL" id="CCEJ010000005">
    <property type="protein sequence ID" value="CDR34152.1"/>
    <property type="molecule type" value="Genomic_DNA"/>
</dbReference>
<keyword evidence="12" id="KW-1015">Disulfide bond</keyword>
<dbReference type="Pfam" id="PF20258">
    <property type="entry name" value="tRNA_Me_trans_C"/>
    <property type="match status" value="1"/>
</dbReference>
<dbReference type="GO" id="GO:0000049">
    <property type="term" value="F:tRNA binding"/>
    <property type="evidence" value="ECO:0007669"/>
    <property type="project" value="UniProtKB-KW"/>
</dbReference>
<dbReference type="GO" id="GO:0103016">
    <property type="term" value="F:tRNA-uridine 2-sulfurtransferase activity"/>
    <property type="evidence" value="ECO:0007669"/>
    <property type="project" value="UniProtKB-EC"/>
</dbReference>
<dbReference type="PANTHER" id="PTHR11933">
    <property type="entry name" value="TRNA 5-METHYLAMINOMETHYL-2-THIOURIDYLATE -METHYLTRANSFERASE"/>
    <property type="match status" value="1"/>
</dbReference>
<feature type="binding site" evidence="14">
    <location>
        <position position="41"/>
    </location>
    <ligand>
        <name>ATP</name>
        <dbReference type="ChEBI" id="CHEBI:30616"/>
    </ligand>
</feature>
<feature type="site" description="Interaction with tRNA" evidence="14">
    <location>
        <position position="131"/>
    </location>
</feature>
<feature type="region of interest" description="Interaction with target base in tRNA" evidence="14">
    <location>
        <begin position="101"/>
        <end position="103"/>
    </location>
</feature>
<dbReference type="CDD" id="cd01998">
    <property type="entry name" value="MnmA_TRMU-like"/>
    <property type="match status" value="1"/>
</dbReference>
<dbReference type="Pfam" id="PF20259">
    <property type="entry name" value="tRNA_Me_trans_M"/>
    <property type="match status" value="1"/>
</dbReference>
<feature type="site" description="Interaction with tRNA" evidence="14">
    <location>
        <position position="343"/>
    </location>
</feature>
<keyword evidence="18" id="KW-1185">Reference proteome</keyword>
<evidence type="ECO:0000256" key="12">
    <source>
        <dbReference type="ARBA" id="ARBA00023157"/>
    </source>
</evidence>
<dbReference type="OrthoDB" id="9800696at2"/>
<dbReference type="FunFam" id="2.30.30.280:FF:000001">
    <property type="entry name" value="tRNA-specific 2-thiouridylase MnmA"/>
    <property type="match status" value="1"/>
</dbReference>
<dbReference type="NCBIfam" id="TIGR00420">
    <property type="entry name" value="trmU"/>
    <property type="match status" value="1"/>
</dbReference>
<dbReference type="NCBIfam" id="NF001138">
    <property type="entry name" value="PRK00143.1"/>
    <property type="match status" value="1"/>
</dbReference>
<comment type="function">
    <text evidence="14">Catalyzes the 2-thiolation of uridine at the wobble position (U34) of tRNA, leading to the formation of s(2)U34.</text>
</comment>
<comment type="caution">
    <text evidence="17">The sequence shown here is derived from an EMBL/GenBank/DDBJ whole genome shotgun (WGS) entry which is preliminary data.</text>
</comment>
<feature type="active site" description="Cysteine persulfide intermediate" evidence="14">
    <location>
        <position position="202"/>
    </location>
</feature>
<gene>
    <name evidence="14 17" type="primary">mnmA</name>
    <name evidence="17" type="ORF">CSEC_1332</name>
</gene>
<accession>A0A090CZ42</accession>
<dbReference type="GO" id="GO:0005524">
    <property type="term" value="F:ATP binding"/>
    <property type="evidence" value="ECO:0007669"/>
    <property type="project" value="UniProtKB-KW"/>
</dbReference>
<evidence type="ECO:0000256" key="4">
    <source>
        <dbReference type="ARBA" id="ARBA00013805"/>
    </source>
</evidence>
<keyword evidence="6 14" id="KW-0820">tRNA-binding</keyword>
<proteinExistence type="inferred from homology"/>
<evidence type="ECO:0000256" key="10">
    <source>
        <dbReference type="ARBA" id="ARBA00022840"/>
    </source>
</evidence>
<keyword evidence="7 14" id="KW-0808">Transferase</keyword>
<comment type="catalytic activity">
    <reaction evidence="13 14">
        <text>S-sulfanyl-L-cysteinyl-[protein] + uridine(34) in tRNA + AH2 + ATP = 2-thiouridine(34) in tRNA + L-cysteinyl-[protein] + A + AMP + diphosphate + H(+)</text>
        <dbReference type="Rhea" id="RHEA:47032"/>
        <dbReference type="Rhea" id="RHEA-COMP:10131"/>
        <dbReference type="Rhea" id="RHEA-COMP:11726"/>
        <dbReference type="Rhea" id="RHEA-COMP:11727"/>
        <dbReference type="Rhea" id="RHEA-COMP:11728"/>
        <dbReference type="ChEBI" id="CHEBI:13193"/>
        <dbReference type="ChEBI" id="CHEBI:15378"/>
        <dbReference type="ChEBI" id="CHEBI:17499"/>
        <dbReference type="ChEBI" id="CHEBI:29950"/>
        <dbReference type="ChEBI" id="CHEBI:30616"/>
        <dbReference type="ChEBI" id="CHEBI:33019"/>
        <dbReference type="ChEBI" id="CHEBI:61963"/>
        <dbReference type="ChEBI" id="CHEBI:65315"/>
        <dbReference type="ChEBI" id="CHEBI:87170"/>
        <dbReference type="ChEBI" id="CHEBI:456215"/>
        <dbReference type="EC" id="2.8.1.13"/>
    </reaction>
</comment>
<feature type="binding site" evidence="14">
    <location>
        <begin position="15"/>
        <end position="22"/>
    </location>
    <ligand>
        <name>ATP</name>
        <dbReference type="ChEBI" id="CHEBI:30616"/>
    </ligand>
</feature>
<dbReference type="eggNOG" id="COG0482">
    <property type="taxonomic scope" value="Bacteria"/>
</dbReference>
<dbReference type="AlphaFoldDB" id="A0A090CZ42"/>
<dbReference type="SUPFAM" id="SSF52402">
    <property type="entry name" value="Adenine nucleotide alpha hydrolases-like"/>
    <property type="match status" value="1"/>
</dbReference>
<evidence type="ECO:0000256" key="11">
    <source>
        <dbReference type="ARBA" id="ARBA00022884"/>
    </source>
</evidence>
<dbReference type="Gene3D" id="2.30.30.280">
    <property type="entry name" value="Adenine nucleotide alpha hydrolases-like domains"/>
    <property type="match status" value="1"/>
</dbReference>
<sequence>MSSPTDKSIRTVVVGMSGGVDSAVSALLLKEQGYHVIGLYMRNWEESDENGVCKSKEDYDDVVRVSETIGIPYYSVNFTKEYQDNVFAQFLKDYESGLTPNPDILCNREIKFKVLFEKALSLGADFLATGHYCDISESNGEFFLLKGEDSSKDQSYFLHAIDGKVLSKVLFPLGKMSKKEVRRIAEEKGLANAKKKDSTGICFIGKRKFREFLSQYLAIKKGNVETLSGKVLGQHQGIAYYTLGQRQGLGIGGEGDAWFVVGKDVTRNVLIVDQGNDSRALYADELFAKEATWIKGEEPEFPLKASSKIRYRQSDEACEVVKLMDGTLHIKFSRPQRAITPGQSIVFYEGNKCLGGAQIIGSSPNYYEMGKSLPDTISFKKAV</sequence>
<keyword evidence="5 14" id="KW-0963">Cytoplasm</keyword>
<dbReference type="RefSeq" id="WP_041017683.1">
    <property type="nucleotide sequence ID" value="NZ_CCEJ010000005.1"/>
</dbReference>
<evidence type="ECO:0000256" key="6">
    <source>
        <dbReference type="ARBA" id="ARBA00022555"/>
    </source>
</evidence>
<organism evidence="17 18">
    <name type="scientific">Candidatus Criblamydia sequanensis CRIB-18</name>
    <dbReference type="NCBI Taxonomy" id="1437425"/>
    <lineage>
        <taxon>Bacteria</taxon>
        <taxon>Pseudomonadati</taxon>
        <taxon>Chlamydiota</taxon>
        <taxon>Chlamydiia</taxon>
        <taxon>Parachlamydiales</taxon>
        <taxon>Candidatus Criblamydiaceae</taxon>
        <taxon>Candidatus Criblamydia</taxon>
    </lineage>
</organism>
<name>A0A090CZ42_9BACT</name>
<dbReference type="Gene3D" id="2.40.30.10">
    <property type="entry name" value="Translation factors"/>
    <property type="match status" value="1"/>
</dbReference>
<dbReference type="Proteomes" id="UP000031552">
    <property type="component" value="Unassembled WGS sequence"/>
</dbReference>
<feature type="region of interest" description="Interaction with tRNA" evidence="14">
    <location>
        <begin position="310"/>
        <end position="311"/>
    </location>
</feature>
<evidence type="ECO:0000259" key="16">
    <source>
        <dbReference type="Pfam" id="PF20259"/>
    </source>
</evidence>
<evidence type="ECO:0000256" key="2">
    <source>
        <dbReference type="ARBA" id="ARBA00006191"/>
    </source>
</evidence>
<evidence type="ECO:0000313" key="18">
    <source>
        <dbReference type="Proteomes" id="UP000031552"/>
    </source>
</evidence>
<evidence type="ECO:0000256" key="5">
    <source>
        <dbReference type="ARBA" id="ARBA00022490"/>
    </source>
</evidence>
<evidence type="ECO:0000256" key="8">
    <source>
        <dbReference type="ARBA" id="ARBA00022694"/>
    </source>
</evidence>
<dbReference type="Pfam" id="PF03054">
    <property type="entry name" value="tRNA_Me_trans"/>
    <property type="match status" value="1"/>
</dbReference>
<dbReference type="FunFam" id="2.40.30.10:FF:000023">
    <property type="entry name" value="tRNA-specific 2-thiouridylase MnmA"/>
    <property type="match status" value="1"/>
</dbReference>
<dbReference type="InterPro" id="IPR023382">
    <property type="entry name" value="MnmA-like_central_sf"/>
</dbReference>
<dbReference type="InterPro" id="IPR004506">
    <property type="entry name" value="MnmA-like"/>
</dbReference>
<dbReference type="HAMAP" id="MF_00144">
    <property type="entry name" value="tRNA_thiouridyl_MnmA"/>
    <property type="match status" value="1"/>
</dbReference>
<evidence type="ECO:0000256" key="1">
    <source>
        <dbReference type="ARBA" id="ARBA00004496"/>
    </source>
</evidence>
<protein>
    <recommendedName>
        <fullName evidence="4 14">tRNA-specific 2-thiouridylase MnmA</fullName>
        <ecNumber evidence="3 14">2.8.1.13</ecNumber>
    </recommendedName>
</protein>
<comment type="similarity">
    <text evidence="2 14">Belongs to the MnmA/TRMU family.</text>
</comment>
<dbReference type="PANTHER" id="PTHR11933:SF5">
    <property type="entry name" value="MITOCHONDRIAL TRNA-SPECIFIC 2-THIOURIDYLASE 1"/>
    <property type="match status" value="1"/>
</dbReference>
<comment type="caution">
    <text evidence="14">Lacks conserved residue(s) required for the propagation of feature annotation.</text>
</comment>
<dbReference type="InterPro" id="IPR014729">
    <property type="entry name" value="Rossmann-like_a/b/a_fold"/>
</dbReference>
<reference evidence="17" key="1">
    <citation type="submission" date="2013-12" db="EMBL/GenBank/DDBJ databases">
        <authorList>
            <person name="Linke B."/>
        </authorList>
    </citation>
    <scope>NUCLEOTIDE SEQUENCE [LARGE SCALE GENOMIC DNA]</scope>
    <source>
        <strain evidence="17">CRIB-18</strain>
    </source>
</reference>
<keyword evidence="8 14" id="KW-0819">tRNA processing</keyword>
<feature type="domain" description="tRNA-specific 2-thiouridylase MnmA-like C-terminal" evidence="15">
    <location>
        <begin position="284"/>
        <end position="359"/>
    </location>
</feature>
<evidence type="ECO:0000256" key="14">
    <source>
        <dbReference type="HAMAP-Rule" id="MF_00144"/>
    </source>
</evidence>
<dbReference type="InterPro" id="IPR046885">
    <property type="entry name" value="MnmA-like_C"/>
</dbReference>
<dbReference type="GO" id="GO:0005737">
    <property type="term" value="C:cytoplasm"/>
    <property type="evidence" value="ECO:0007669"/>
    <property type="project" value="UniProtKB-SubCell"/>
</dbReference>
<evidence type="ECO:0000256" key="7">
    <source>
        <dbReference type="ARBA" id="ARBA00022679"/>
    </source>
</evidence>
<evidence type="ECO:0000256" key="13">
    <source>
        <dbReference type="ARBA" id="ARBA00051542"/>
    </source>
</evidence>
<feature type="binding site" evidence="14">
    <location>
        <position position="130"/>
    </location>
    <ligand>
        <name>ATP</name>
        <dbReference type="ChEBI" id="CHEBI:30616"/>
    </ligand>
</feature>
<dbReference type="InterPro" id="IPR046884">
    <property type="entry name" value="MnmA-like_central"/>
</dbReference>
<keyword evidence="9 14" id="KW-0547">Nucleotide-binding</keyword>
<feature type="active site" description="Nucleophile" evidence="14">
    <location>
        <position position="106"/>
    </location>
</feature>
<evidence type="ECO:0000256" key="3">
    <source>
        <dbReference type="ARBA" id="ARBA00011949"/>
    </source>
</evidence>
<comment type="subcellular location">
    <subcellularLocation>
        <location evidence="1 14">Cytoplasm</location>
    </subcellularLocation>
</comment>
<dbReference type="STRING" id="1437425.CSEC_1332"/>
<evidence type="ECO:0000256" key="9">
    <source>
        <dbReference type="ARBA" id="ARBA00022741"/>
    </source>
</evidence>
<evidence type="ECO:0000259" key="15">
    <source>
        <dbReference type="Pfam" id="PF20258"/>
    </source>
</evidence>
<keyword evidence="11 14" id="KW-0694">RNA-binding</keyword>
<dbReference type="EC" id="2.8.1.13" evidence="3 14"/>
<dbReference type="FunFam" id="3.40.50.620:FF:000004">
    <property type="entry name" value="tRNA-specific 2-thiouridylase MnmA"/>
    <property type="match status" value="1"/>
</dbReference>
<dbReference type="GO" id="GO:0002143">
    <property type="term" value="P:tRNA wobble position uridine thiolation"/>
    <property type="evidence" value="ECO:0007669"/>
    <property type="project" value="TreeGrafter"/>
</dbReference>
<keyword evidence="10 14" id="KW-0067">ATP-binding</keyword>
<reference evidence="17" key="2">
    <citation type="submission" date="2014-09" db="EMBL/GenBank/DDBJ databases">
        <title>Criblamydia sequanensis harbors a mega-plasmid encoding arsenite resistance.</title>
        <authorList>
            <person name="Bertelli C."/>
            <person name="Goesmann A."/>
            <person name="Greub G."/>
        </authorList>
    </citation>
    <scope>NUCLEOTIDE SEQUENCE [LARGE SCALE GENOMIC DNA]</scope>
    <source>
        <strain evidence="17">CRIB-18</strain>
    </source>
</reference>